<accession>A0ABR7F5C2</accession>
<keyword evidence="1" id="KW-0732">Signal</keyword>
<proteinExistence type="predicted"/>
<comment type="caution">
    <text evidence="2">The sequence shown here is derived from an EMBL/GenBank/DDBJ whole genome shotgun (WGS) entry which is preliminary data.</text>
</comment>
<evidence type="ECO:0000256" key="1">
    <source>
        <dbReference type="SAM" id="SignalP"/>
    </source>
</evidence>
<organism evidence="2 3">
    <name type="scientific">Eubacterium segne</name>
    <dbReference type="NCBI Taxonomy" id="2763045"/>
    <lineage>
        <taxon>Bacteria</taxon>
        <taxon>Bacillati</taxon>
        <taxon>Bacillota</taxon>
        <taxon>Clostridia</taxon>
        <taxon>Eubacteriales</taxon>
        <taxon>Eubacteriaceae</taxon>
        <taxon>Eubacterium</taxon>
    </lineage>
</organism>
<dbReference type="SUPFAM" id="SSF53187">
    <property type="entry name" value="Zn-dependent exopeptidases"/>
    <property type="match status" value="1"/>
</dbReference>
<reference evidence="2 3" key="1">
    <citation type="submission" date="2020-08" db="EMBL/GenBank/DDBJ databases">
        <title>Genome public.</title>
        <authorList>
            <person name="Liu C."/>
            <person name="Sun Q."/>
        </authorList>
    </citation>
    <scope>NUCLEOTIDE SEQUENCE [LARGE SCALE GENOMIC DNA]</scope>
    <source>
        <strain evidence="2 3">BX4</strain>
    </source>
</reference>
<evidence type="ECO:0000313" key="2">
    <source>
        <dbReference type="EMBL" id="MBC5668806.1"/>
    </source>
</evidence>
<dbReference type="Proteomes" id="UP000597877">
    <property type="component" value="Unassembled WGS sequence"/>
</dbReference>
<dbReference type="RefSeq" id="WP_118590097.1">
    <property type="nucleotide sequence ID" value="NZ_JACOOZ010000010.1"/>
</dbReference>
<name>A0ABR7F5C2_9FIRM</name>
<protein>
    <recommendedName>
        <fullName evidence="4">Peptidase M14 carboxypeptidase A domain-containing protein</fullName>
    </recommendedName>
</protein>
<sequence>MKKTLKLLMLMGVVALGINFTEVKAETTTVDVTTAHQEAITTPETKAQIFVVEKVKPDVVICYHQAGKVMYHRKHTKLSNMLYSVTKYTHIISGETQYGTFSDYLDDRNILNCTLETGPMPAPVKNSEFKKIYRTNKNVLIAVAKMYS</sequence>
<feature type="chain" id="PRO_5046582209" description="Peptidase M14 carboxypeptidase A domain-containing protein" evidence="1">
    <location>
        <begin position="26"/>
        <end position="148"/>
    </location>
</feature>
<feature type="signal peptide" evidence="1">
    <location>
        <begin position="1"/>
        <end position="25"/>
    </location>
</feature>
<evidence type="ECO:0008006" key="4">
    <source>
        <dbReference type="Google" id="ProtNLM"/>
    </source>
</evidence>
<dbReference type="Gene3D" id="3.40.630.10">
    <property type="entry name" value="Zn peptidases"/>
    <property type="match status" value="1"/>
</dbReference>
<evidence type="ECO:0000313" key="3">
    <source>
        <dbReference type="Proteomes" id="UP000597877"/>
    </source>
</evidence>
<keyword evidence="3" id="KW-1185">Reference proteome</keyword>
<gene>
    <name evidence="2" type="ORF">H8S00_12600</name>
</gene>
<dbReference type="EMBL" id="JACOOZ010000010">
    <property type="protein sequence ID" value="MBC5668806.1"/>
    <property type="molecule type" value="Genomic_DNA"/>
</dbReference>